<name>A0A220MPH6_9BACL</name>
<keyword evidence="1" id="KW-0472">Membrane</keyword>
<dbReference type="EMBL" id="CP018145">
    <property type="protein sequence ID" value="ASJ56629.1"/>
    <property type="molecule type" value="Genomic_DNA"/>
</dbReference>
<dbReference type="RefSeq" id="WP_088910177.1">
    <property type="nucleotide sequence ID" value="NZ_CP018145.1"/>
</dbReference>
<organism evidence="2 3">
    <name type="scientific">Brevibacillus formosus</name>
    <dbReference type="NCBI Taxonomy" id="54913"/>
    <lineage>
        <taxon>Bacteria</taxon>
        <taxon>Bacillati</taxon>
        <taxon>Bacillota</taxon>
        <taxon>Bacilli</taxon>
        <taxon>Bacillales</taxon>
        <taxon>Paenibacillaceae</taxon>
        <taxon>Brevibacillus</taxon>
    </lineage>
</organism>
<gene>
    <name evidence="2" type="ORF">BP422_25675</name>
</gene>
<dbReference type="KEGG" id="bfm:BP422_25675"/>
<proteinExistence type="predicted"/>
<feature type="transmembrane region" description="Helical" evidence="1">
    <location>
        <begin position="47"/>
        <end position="71"/>
    </location>
</feature>
<protein>
    <submittedName>
        <fullName evidence="2">Uncharacterized protein</fullName>
    </submittedName>
</protein>
<evidence type="ECO:0000256" key="1">
    <source>
        <dbReference type="SAM" id="Phobius"/>
    </source>
</evidence>
<reference evidence="2 3" key="1">
    <citation type="submission" date="2016-11" db="EMBL/GenBank/DDBJ databases">
        <authorList>
            <person name="Jaros S."/>
            <person name="Januszkiewicz K."/>
            <person name="Wedrychowicz H."/>
        </authorList>
    </citation>
    <scope>NUCLEOTIDE SEQUENCE [LARGE SCALE GENOMIC DNA]</scope>
    <source>
        <strain evidence="2 3">NF2</strain>
    </source>
</reference>
<dbReference type="AlphaFoldDB" id="A0A220MPH6"/>
<evidence type="ECO:0000313" key="3">
    <source>
        <dbReference type="Proteomes" id="UP000197781"/>
    </source>
</evidence>
<evidence type="ECO:0000313" key="2">
    <source>
        <dbReference type="EMBL" id="ASJ56629.1"/>
    </source>
</evidence>
<dbReference type="Proteomes" id="UP000197781">
    <property type="component" value="Chromosome"/>
</dbReference>
<feature type="transmembrane region" description="Helical" evidence="1">
    <location>
        <begin position="132"/>
        <end position="153"/>
    </location>
</feature>
<sequence>MKETAAHTIYSYKLLYRFRWRFVGYLFQLLLIGLSLIWHSFLLQVPAYTLIVTLAILPVIPICHLVLFRLYALLRGHKPKTTADMLVSPWWGAGYPLPIPLSVYRGSELTVIVGSMAIAAGAYVWLSEGYGLTLITGTLIVALPRLLALLASFRQPSRSRVKYEDRGVAFLLTDG</sequence>
<feature type="transmembrane region" description="Helical" evidence="1">
    <location>
        <begin position="22"/>
        <end position="41"/>
    </location>
</feature>
<feature type="transmembrane region" description="Helical" evidence="1">
    <location>
        <begin position="109"/>
        <end position="126"/>
    </location>
</feature>
<accession>A0A220MPH6</accession>
<keyword evidence="1" id="KW-0812">Transmembrane</keyword>
<keyword evidence="1" id="KW-1133">Transmembrane helix</keyword>